<name>A0A4C1SCW7_EUMVA</name>
<dbReference type="AlphaFoldDB" id="A0A4C1SCW7"/>
<dbReference type="Proteomes" id="UP000299102">
    <property type="component" value="Unassembled WGS sequence"/>
</dbReference>
<keyword evidence="2" id="KW-1185">Reference proteome</keyword>
<proteinExistence type="predicted"/>
<protein>
    <submittedName>
        <fullName evidence="1">Uncharacterized protein</fullName>
    </submittedName>
</protein>
<gene>
    <name evidence="1" type="ORF">EVAR_74355_1</name>
</gene>
<sequence length="144" mass="16046">MFSGQSASSIEEEVNRALARVHYWGVRNKLRFVPSKTISIVPTKKLKYDDPVVHMNDEQISLVGEIRLLGLSSSGQGDVGSESGGHEDHIHNRDRVYRSVRIVRLGTGDEEARRACVMRCSTLSNVASFLRHAGLTVRCLCIPR</sequence>
<reference evidence="1 2" key="1">
    <citation type="journal article" date="2019" name="Commun. Biol.">
        <title>The bagworm genome reveals a unique fibroin gene that provides high tensile strength.</title>
        <authorList>
            <person name="Kono N."/>
            <person name="Nakamura H."/>
            <person name="Ohtoshi R."/>
            <person name="Tomita M."/>
            <person name="Numata K."/>
            <person name="Arakawa K."/>
        </authorList>
    </citation>
    <scope>NUCLEOTIDE SEQUENCE [LARGE SCALE GENOMIC DNA]</scope>
</reference>
<accession>A0A4C1SCW7</accession>
<evidence type="ECO:0000313" key="1">
    <source>
        <dbReference type="EMBL" id="GBP00023.1"/>
    </source>
</evidence>
<comment type="caution">
    <text evidence="1">The sequence shown here is derived from an EMBL/GenBank/DDBJ whole genome shotgun (WGS) entry which is preliminary data.</text>
</comment>
<organism evidence="1 2">
    <name type="scientific">Eumeta variegata</name>
    <name type="common">Bagworm moth</name>
    <name type="synonym">Eumeta japonica</name>
    <dbReference type="NCBI Taxonomy" id="151549"/>
    <lineage>
        <taxon>Eukaryota</taxon>
        <taxon>Metazoa</taxon>
        <taxon>Ecdysozoa</taxon>
        <taxon>Arthropoda</taxon>
        <taxon>Hexapoda</taxon>
        <taxon>Insecta</taxon>
        <taxon>Pterygota</taxon>
        <taxon>Neoptera</taxon>
        <taxon>Endopterygota</taxon>
        <taxon>Lepidoptera</taxon>
        <taxon>Glossata</taxon>
        <taxon>Ditrysia</taxon>
        <taxon>Tineoidea</taxon>
        <taxon>Psychidae</taxon>
        <taxon>Oiketicinae</taxon>
        <taxon>Eumeta</taxon>
    </lineage>
</organism>
<evidence type="ECO:0000313" key="2">
    <source>
        <dbReference type="Proteomes" id="UP000299102"/>
    </source>
</evidence>
<dbReference type="EMBL" id="BGZK01000004">
    <property type="protein sequence ID" value="GBP00023.1"/>
    <property type="molecule type" value="Genomic_DNA"/>
</dbReference>
<dbReference type="OrthoDB" id="2507389at2759"/>